<comment type="subcellular location">
    <subcellularLocation>
        <location evidence="1">Cell outer membrane</location>
    </subcellularLocation>
</comment>
<keyword evidence="7" id="KW-0998">Cell outer membrane</keyword>
<dbReference type="NCBIfam" id="TIGR01844">
    <property type="entry name" value="type_I_sec_TolC"/>
    <property type="match status" value="1"/>
</dbReference>
<dbReference type="AlphaFoldDB" id="B2ICT1"/>
<sequence length="489" mass="53057">MPHIELRRKAALSSTRGKRDRGSLSSRKLPHYMAGLGLAIGQLLASPSAMAESMSSALAKAYTNNPDMNQERASVRAADEALPQATAGWRPNVSASGSYGYNHLYSHLPTAGTVFSGTYNVDVGQVGVTATQNLFNGNRTLNTVRQAESNILGAREGMRNTEQNILQFGATAYMNVLRDTAILNLRRNNIIVLEEQLRQTRDRFNVGEVTKTDVAQSESSLASARSDYFAAQANLQTNIANYRQIIGVEPKKLEPAATIEKLLPRNVDAAIDLAMAEHPAVQAALHSVDAAQAQVKIAEGALYPKVDFVASTQRVFNNNGIPGYPSFNASVVGQVTVPLYENGGATYSQIRQAKERLGQAQLQADLQRTQVRASVVSSWSQLETAKAVIQSSLAAVKAAEIALNGVREEARVGQRTTLDVLNAQQFLLNTRVSLVTAQRDRVVASYVVMSTVGKLTAANLHLSVVEYDPTVHFEQIKDKWIGVRTPDGR</sequence>
<dbReference type="KEGG" id="bid:Bind_1725"/>
<dbReference type="InterPro" id="IPR003423">
    <property type="entry name" value="OMP_efflux"/>
</dbReference>
<keyword evidence="10" id="KW-1185">Reference proteome</keyword>
<dbReference type="eggNOG" id="COG1538">
    <property type="taxonomic scope" value="Bacteria"/>
</dbReference>
<evidence type="ECO:0000256" key="8">
    <source>
        <dbReference type="SAM" id="MobiDB-lite"/>
    </source>
</evidence>
<dbReference type="Gene3D" id="1.20.1600.10">
    <property type="entry name" value="Outer membrane efflux proteins (OEP)"/>
    <property type="match status" value="1"/>
</dbReference>
<evidence type="ECO:0000256" key="3">
    <source>
        <dbReference type="ARBA" id="ARBA00022448"/>
    </source>
</evidence>
<comment type="similarity">
    <text evidence="2">Belongs to the outer membrane factor (OMF) (TC 1.B.17) family.</text>
</comment>
<dbReference type="Proteomes" id="UP000001695">
    <property type="component" value="Chromosome"/>
</dbReference>
<evidence type="ECO:0000256" key="5">
    <source>
        <dbReference type="ARBA" id="ARBA00022692"/>
    </source>
</evidence>
<evidence type="ECO:0000256" key="4">
    <source>
        <dbReference type="ARBA" id="ARBA00022452"/>
    </source>
</evidence>
<dbReference type="STRING" id="395963.Bind_1725"/>
<keyword evidence="4" id="KW-1134">Transmembrane beta strand</keyword>
<accession>B2ICT1</accession>
<evidence type="ECO:0000313" key="9">
    <source>
        <dbReference type="EMBL" id="ACB95355.1"/>
    </source>
</evidence>
<dbReference type="RefSeq" id="WP_012384712.1">
    <property type="nucleotide sequence ID" value="NC_010581.1"/>
</dbReference>
<feature type="region of interest" description="Disordered" evidence="8">
    <location>
        <begin position="1"/>
        <end position="26"/>
    </location>
</feature>
<dbReference type="GO" id="GO:0015562">
    <property type="term" value="F:efflux transmembrane transporter activity"/>
    <property type="evidence" value="ECO:0007669"/>
    <property type="project" value="InterPro"/>
</dbReference>
<keyword evidence="6" id="KW-0472">Membrane</keyword>
<dbReference type="GO" id="GO:1990281">
    <property type="term" value="C:efflux pump complex"/>
    <property type="evidence" value="ECO:0007669"/>
    <property type="project" value="TreeGrafter"/>
</dbReference>
<reference evidence="9 10" key="2">
    <citation type="journal article" date="2010" name="J. Bacteriol.">
        <title>Complete genome sequence of Beijerinckia indica subsp. indica.</title>
        <authorList>
            <person name="Tamas I."/>
            <person name="Dedysh S.N."/>
            <person name="Liesack W."/>
            <person name="Stott M.B."/>
            <person name="Alam M."/>
            <person name="Murrell J.C."/>
            <person name="Dunfield P.F."/>
        </authorList>
    </citation>
    <scope>NUCLEOTIDE SEQUENCE [LARGE SCALE GENOMIC DNA]</scope>
    <source>
        <strain evidence="10">ATCC 9039 / DSM 1715 / NCIMB 8712</strain>
    </source>
</reference>
<evidence type="ECO:0000256" key="1">
    <source>
        <dbReference type="ARBA" id="ARBA00004442"/>
    </source>
</evidence>
<dbReference type="InterPro" id="IPR010130">
    <property type="entry name" value="T1SS_OMP_TolC"/>
</dbReference>
<dbReference type="SUPFAM" id="SSF56954">
    <property type="entry name" value="Outer membrane efflux proteins (OEP)"/>
    <property type="match status" value="1"/>
</dbReference>
<dbReference type="EMBL" id="CP001016">
    <property type="protein sequence ID" value="ACB95355.1"/>
    <property type="molecule type" value="Genomic_DNA"/>
</dbReference>
<dbReference type="PANTHER" id="PTHR30026">
    <property type="entry name" value="OUTER MEMBRANE PROTEIN TOLC"/>
    <property type="match status" value="1"/>
</dbReference>
<organism evidence="9 10">
    <name type="scientific">Beijerinckia indica subsp. indica (strain ATCC 9039 / DSM 1715 / NCIMB 8712)</name>
    <dbReference type="NCBI Taxonomy" id="395963"/>
    <lineage>
        <taxon>Bacteria</taxon>
        <taxon>Pseudomonadati</taxon>
        <taxon>Pseudomonadota</taxon>
        <taxon>Alphaproteobacteria</taxon>
        <taxon>Hyphomicrobiales</taxon>
        <taxon>Beijerinckiaceae</taxon>
        <taxon>Beijerinckia</taxon>
    </lineage>
</organism>
<name>B2ICT1_BEII9</name>
<protein>
    <submittedName>
        <fullName evidence="9">Type I secretion outer membrane protein, TolC family</fullName>
    </submittedName>
</protein>
<gene>
    <name evidence="9" type="ordered locus">Bind_1725</name>
</gene>
<dbReference type="PANTHER" id="PTHR30026:SF22">
    <property type="entry name" value="OUTER MEMBRANE EFFLUX PROTEIN"/>
    <property type="match status" value="1"/>
</dbReference>
<proteinExistence type="inferred from homology"/>
<dbReference type="Pfam" id="PF02321">
    <property type="entry name" value="OEP"/>
    <property type="match status" value="2"/>
</dbReference>
<reference evidence="10" key="1">
    <citation type="submission" date="2008-03" db="EMBL/GenBank/DDBJ databases">
        <title>Complete sequence of chromosome of Beijerinckia indica subsp. indica ATCC 9039.</title>
        <authorList>
            <consortium name="US DOE Joint Genome Institute"/>
            <person name="Copeland A."/>
            <person name="Lucas S."/>
            <person name="Lapidus A."/>
            <person name="Glavina del Rio T."/>
            <person name="Dalin E."/>
            <person name="Tice H."/>
            <person name="Bruce D."/>
            <person name="Goodwin L."/>
            <person name="Pitluck S."/>
            <person name="LaButti K."/>
            <person name="Schmutz J."/>
            <person name="Larimer F."/>
            <person name="Land M."/>
            <person name="Hauser L."/>
            <person name="Kyrpides N."/>
            <person name="Mikhailova N."/>
            <person name="Dunfield P.F."/>
            <person name="Dedysh S.N."/>
            <person name="Liesack W."/>
            <person name="Saw J.H."/>
            <person name="Alam M."/>
            <person name="Chen Y."/>
            <person name="Murrell J.C."/>
            <person name="Richardson P."/>
        </authorList>
    </citation>
    <scope>NUCLEOTIDE SEQUENCE [LARGE SCALE GENOMIC DNA]</scope>
    <source>
        <strain evidence="10">ATCC 9039 / DSM 1715 / NCIMB 8712</strain>
    </source>
</reference>
<keyword evidence="5" id="KW-0812">Transmembrane</keyword>
<dbReference type="InterPro" id="IPR051906">
    <property type="entry name" value="TolC-like"/>
</dbReference>
<dbReference type="GO" id="GO:0009279">
    <property type="term" value="C:cell outer membrane"/>
    <property type="evidence" value="ECO:0007669"/>
    <property type="project" value="UniProtKB-SubCell"/>
</dbReference>
<dbReference type="GO" id="GO:0015288">
    <property type="term" value="F:porin activity"/>
    <property type="evidence" value="ECO:0007669"/>
    <property type="project" value="TreeGrafter"/>
</dbReference>
<evidence type="ECO:0000313" key="10">
    <source>
        <dbReference type="Proteomes" id="UP000001695"/>
    </source>
</evidence>
<evidence type="ECO:0000256" key="7">
    <source>
        <dbReference type="ARBA" id="ARBA00023237"/>
    </source>
</evidence>
<keyword evidence="3" id="KW-0813">Transport</keyword>
<evidence type="ECO:0000256" key="6">
    <source>
        <dbReference type="ARBA" id="ARBA00023136"/>
    </source>
</evidence>
<dbReference type="HOGENOM" id="CLU_012817_0_1_5"/>
<evidence type="ECO:0000256" key="2">
    <source>
        <dbReference type="ARBA" id="ARBA00007613"/>
    </source>
</evidence>